<dbReference type="Pfam" id="PF13560">
    <property type="entry name" value="HTH_31"/>
    <property type="match status" value="1"/>
</dbReference>
<dbReference type="RefSeq" id="WP_288818063.1">
    <property type="nucleotide sequence ID" value="NZ_JACHNA010000001.1"/>
</dbReference>
<dbReference type="Gene3D" id="1.10.260.40">
    <property type="entry name" value="lambda repressor-like DNA-binding domains"/>
    <property type="match status" value="1"/>
</dbReference>
<dbReference type="EMBL" id="JACHNA010000001">
    <property type="protein sequence ID" value="MBB4734853.1"/>
    <property type="molecule type" value="Genomic_DNA"/>
</dbReference>
<feature type="region of interest" description="Disordered" evidence="2">
    <location>
        <begin position="1"/>
        <end position="39"/>
    </location>
</feature>
<comment type="caution">
    <text evidence="4">The sequence shown here is derived from an EMBL/GenBank/DDBJ whole genome shotgun (WGS) entry which is preliminary data.</text>
</comment>
<dbReference type="GO" id="GO:0005829">
    <property type="term" value="C:cytosol"/>
    <property type="evidence" value="ECO:0007669"/>
    <property type="project" value="TreeGrafter"/>
</dbReference>
<dbReference type="PANTHER" id="PTHR46797">
    <property type="entry name" value="HTH-TYPE TRANSCRIPTIONAL REGULATOR"/>
    <property type="match status" value="1"/>
</dbReference>
<organism evidence="4 5">
    <name type="scientific">Micrococcus cohnii</name>
    <dbReference type="NCBI Taxonomy" id="993416"/>
    <lineage>
        <taxon>Bacteria</taxon>
        <taxon>Bacillati</taxon>
        <taxon>Actinomycetota</taxon>
        <taxon>Actinomycetes</taxon>
        <taxon>Micrococcales</taxon>
        <taxon>Micrococcaceae</taxon>
        <taxon>Micrococcus</taxon>
    </lineage>
</organism>
<proteinExistence type="predicted"/>
<reference evidence="4 5" key="1">
    <citation type="submission" date="2020-08" db="EMBL/GenBank/DDBJ databases">
        <title>Sequencing the genomes of 1000 actinobacteria strains.</title>
        <authorList>
            <person name="Klenk H.-P."/>
        </authorList>
    </citation>
    <scope>NUCLEOTIDE SEQUENCE [LARGE SCALE GENOMIC DNA]</scope>
    <source>
        <strain evidence="4 5">DSM 23974</strain>
    </source>
</reference>
<sequence length="145" mass="16030">MNRQPVQDHGITRWVEDRPVRHTTAASTPDATKEHHMPTLRHEIGDVLRDMRQRQGRTLREVSHDARVSLGYLSEVERGQKEASSELLASICAALDVPLSTMLREVSDRVAEQEGVIVPDTVPDELTVGLEGETGSVDLSTLAGR</sequence>
<evidence type="ECO:0000313" key="5">
    <source>
        <dbReference type="Proteomes" id="UP000540191"/>
    </source>
</evidence>
<gene>
    <name evidence="4" type="ORF">HDA30_000361</name>
</gene>
<dbReference type="CDD" id="cd00093">
    <property type="entry name" value="HTH_XRE"/>
    <property type="match status" value="1"/>
</dbReference>
<dbReference type="SMART" id="SM00530">
    <property type="entry name" value="HTH_XRE"/>
    <property type="match status" value="1"/>
</dbReference>
<dbReference type="Proteomes" id="UP000540191">
    <property type="component" value="Unassembled WGS sequence"/>
</dbReference>
<dbReference type="AlphaFoldDB" id="A0A7W7M2F1"/>
<name>A0A7W7M2F1_9MICC</name>
<dbReference type="GO" id="GO:0003677">
    <property type="term" value="F:DNA binding"/>
    <property type="evidence" value="ECO:0007669"/>
    <property type="project" value="UniProtKB-KW"/>
</dbReference>
<dbReference type="SUPFAM" id="SSF47413">
    <property type="entry name" value="lambda repressor-like DNA-binding domains"/>
    <property type="match status" value="1"/>
</dbReference>
<dbReference type="PROSITE" id="PS50943">
    <property type="entry name" value="HTH_CROC1"/>
    <property type="match status" value="1"/>
</dbReference>
<evidence type="ECO:0000256" key="1">
    <source>
        <dbReference type="ARBA" id="ARBA00023125"/>
    </source>
</evidence>
<evidence type="ECO:0000313" key="4">
    <source>
        <dbReference type="EMBL" id="MBB4734853.1"/>
    </source>
</evidence>
<dbReference type="PANTHER" id="PTHR46797:SF1">
    <property type="entry name" value="METHYLPHOSPHONATE SYNTHASE"/>
    <property type="match status" value="1"/>
</dbReference>
<keyword evidence="5" id="KW-1185">Reference proteome</keyword>
<feature type="domain" description="HTH cro/C1-type" evidence="3">
    <location>
        <begin position="48"/>
        <end position="102"/>
    </location>
</feature>
<evidence type="ECO:0000256" key="2">
    <source>
        <dbReference type="SAM" id="MobiDB-lite"/>
    </source>
</evidence>
<keyword evidence="1" id="KW-0238">DNA-binding</keyword>
<dbReference type="GO" id="GO:0003700">
    <property type="term" value="F:DNA-binding transcription factor activity"/>
    <property type="evidence" value="ECO:0007669"/>
    <property type="project" value="TreeGrafter"/>
</dbReference>
<feature type="compositionally biased region" description="Basic and acidic residues" evidence="2">
    <location>
        <begin position="10"/>
        <end position="20"/>
    </location>
</feature>
<dbReference type="InterPro" id="IPR010982">
    <property type="entry name" value="Lambda_DNA-bd_dom_sf"/>
</dbReference>
<accession>A0A7W7M2F1</accession>
<protein>
    <submittedName>
        <fullName evidence="4">Transcriptional regulator with XRE-family HTH domain</fullName>
    </submittedName>
</protein>
<dbReference type="InterPro" id="IPR001387">
    <property type="entry name" value="Cro/C1-type_HTH"/>
</dbReference>
<evidence type="ECO:0000259" key="3">
    <source>
        <dbReference type="PROSITE" id="PS50943"/>
    </source>
</evidence>
<dbReference type="InterPro" id="IPR050807">
    <property type="entry name" value="TransReg_Diox_bact_type"/>
</dbReference>